<evidence type="ECO:0000313" key="2">
    <source>
        <dbReference type="Proteomes" id="UP000821853"/>
    </source>
</evidence>
<dbReference type="VEuPathDB" id="VectorBase:HLOH_058602"/>
<keyword evidence="2" id="KW-1185">Reference proteome</keyword>
<dbReference type="EMBL" id="JABSTR010000001">
    <property type="protein sequence ID" value="KAH9359948.1"/>
    <property type="molecule type" value="Genomic_DNA"/>
</dbReference>
<evidence type="ECO:0000313" key="1">
    <source>
        <dbReference type="EMBL" id="KAH9359948.1"/>
    </source>
</evidence>
<dbReference type="AlphaFoldDB" id="A0A9J6FCV0"/>
<dbReference type="Proteomes" id="UP000821853">
    <property type="component" value="Chromosome 1"/>
</dbReference>
<dbReference type="OrthoDB" id="421040at2759"/>
<proteinExistence type="predicted"/>
<sequence>MAGAKPSRSALQSLMISMDVSAKELREILADSFFSKTRHAEPYTPTPSDDQGPLDNLFTLAELDDALRLRNAKSVPRPDGIPYSAIKNLPHNDKEALLDYYNDIWVTVDVPHMERSMG</sequence>
<protein>
    <submittedName>
        <fullName evidence="1">Uncharacterized protein</fullName>
    </submittedName>
</protein>
<dbReference type="OMA" id="ISAIRWC"/>
<organism evidence="1 2">
    <name type="scientific">Haemaphysalis longicornis</name>
    <name type="common">Bush tick</name>
    <dbReference type="NCBI Taxonomy" id="44386"/>
    <lineage>
        <taxon>Eukaryota</taxon>
        <taxon>Metazoa</taxon>
        <taxon>Ecdysozoa</taxon>
        <taxon>Arthropoda</taxon>
        <taxon>Chelicerata</taxon>
        <taxon>Arachnida</taxon>
        <taxon>Acari</taxon>
        <taxon>Parasitiformes</taxon>
        <taxon>Ixodida</taxon>
        <taxon>Ixodoidea</taxon>
        <taxon>Ixodidae</taxon>
        <taxon>Haemaphysalinae</taxon>
        <taxon>Haemaphysalis</taxon>
    </lineage>
</organism>
<reference evidence="1 2" key="1">
    <citation type="journal article" date="2020" name="Cell">
        <title>Large-Scale Comparative Analyses of Tick Genomes Elucidate Their Genetic Diversity and Vector Capacities.</title>
        <authorList>
            <consortium name="Tick Genome and Microbiome Consortium (TIGMIC)"/>
            <person name="Jia N."/>
            <person name="Wang J."/>
            <person name="Shi W."/>
            <person name="Du L."/>
            <person name="Sun Y."/>
            <person name="Zhan W."/>
            <person name="Jiang J.F."/>
            <person name="Wang Q."/>
            <person name="Zhang B."/>
            <person name="Ji P."/>
            <person name="Bell-Sakyi L."/>
            <person name="Cui X.M."/>
            <person name="Yuan T.T."/>
            <person name="Jiang B.G."/>
            <person name="Yang W.F."/>
            <person name="Lam T.T."/>
            <person name="Chang Q.C."/>
            <person name="Ding S.J."/>
            <person name="Wang X.J."/>
            <person name="Zhu J.G."/>
            <person name="Ruan X.D."/>
            <person name="Zhao L."/>
            <person name="Wei J.T."/>
            <person name="Ye R.Z."/>
            <person name="Que T.C."/>
            <person name="Du C.H."/>
            <person name="Zhou Y.H."/>
            <person name="Cheng J.X."/>
            <person name="Dai P.F."/>
            <person name="Guo W.B."/>
            <person name="Han X.H."/>
            <person name="Huang E.J."/>
            <person name="Li L.F."/>
            <person name="Wei W."/>
            <person name="Gao Y.C."/>
            <person name="Liu J.Z."/>
            <person name="Shao H.Z."/>
            <person name="Wang X."/>
            <person name="Wang C.C."/>
            <person name="Yang T.C."/>
            <person name="Huo Q.B."/>
            <person name="Li W."/>
            <person name="Chen H.Y."/>
            <person name="Chen S.E."/>
            <person name="Zhou L.G."/>
            <person name="Ni X.B."/>
            <person name="Tian J.H."/>
            <person name="Sheng Y."/>
            <person name="Liu T."/>
            <person name="Pan Y.S."/>
            <person name="Xia L.Y."/>
            <person name="Li J."/>
            <person name="Zhao F."/>
            <person name="Cao W.C."/>
        </authorList>
    </citation>
    <scope>NUCLEOTIDE SEQUENCE [LARGE SCALE GENOMIC DNA]</scope>
    <source>
        <strain evidence="1">HaeL-2018</strain>
    </source>
</reference>
<accession>A0A9J6FCV0</accession>
<comment type="caution">
    <text evidence="1">The sequence shown here is derived from an EMBL/GenBank/DDBJ whole genome shotgun (WGS) entry which is preliminary data.</text>
</comment>
<gene>
    <name evidence="1" type="ORF">HPB48_005770</name>
</gene>
<name>A0A9J6FCV0_HAELO</name>